<reference evidence="3" key="1">
    <citation type="submission" date="2022-01" db="EMBL/GenBank/DDBJ databases">
        <authorList>
            <person name="Jo J.-H."/>
            <person name="Im W.-T."/>
        </authorList>
    </citation>
    <scope>NUCLEOTIDE SEQUENCE</scope>
    <source>
        <strain evidence="3">NA20</strain>
    </source>
</reference>
<dbReference type="PANTHER" id="PTHR37841:SF1">
    <property type="entry name" value="DUF3298 DOMAIN-CONTAINING PROTEIN"/>
    <property type="match status" value="1"/>
</dbReference>
<organism evidence="3 4">
    <name type="scientific">Terrimonas ginsenosidimutans</name>
    <dbReference type="NCBI Taxonomy" id="2908004"/>
    <lineage>
        <taxon>Bacteria</taxon>
        <taxon>Pseudomonadati</taxon>
        <taxon>Bacteroidota</taxon>
        <taxon>Chitinophagia</taxon>
        <taxon>Chitinophagales</taxon>
        <taxon>Chitinophagaceae</taxon>
        <taxon>Terrimonas</taxon>
    </lineage>
</organism>
<dbReference type="InterPro" id="IPR032774">
    <property type="entry name" value="WG_beta_rep"/>
</dbReference>
<comment type="caution">
    <text evidence="3">The sequence shown here is derived from an EMBL/GenBank/DDBJ whole genome shotgun (WGS) entry which is preliminary data.</text>
</comment>
<dbReference type="Pfam" id="PF01789">
    <property type="entry name" value="PsbP"/>
    <property type="match status" value="1"/>
</dbReference>
<dbReference type="PANTHER" id="PTHR37841">
    <property type="entry name" value="GLR2918 PROTEIN"/>
    <property type="match status" value="1"/>
</dbReference>
<feature type="domain" description="PsbP C-terminal" evidence="2">
    <location>
        <begin position="23"/>
        <end position="175"/>
    </location>
</feature>
<dbReference type="InterPro" id="IPR016123">
    <property type="entry name" value="Mog1/PsbP_a/b/a-sand"/>
</dbReference>
<dbReference type="Pfam" id="PF14903">
    <property type="entry name" value="WG_beta_rep"/>
    <property type="match status" value="2"/>
</dbReference>
<proteinExistence type="predicted"/>
<evidence type="ECO:0000313" key="4">
    <source>
        <dbReference type="Proteomes" id="UP001165367"/>
    </source>
</evidence>
<feature type="signal peptide" evidence="1">
    <location>
        <begin position="1"/>
        <end position="22"/>
    </location>
</feature>
<dbReference type="SUPFAM" id="SSF55724">
    <property type="entry name" value="Mog1p/PsbP-like"/>
    <property type="match status" value="1"/>
</dbReference>
<dbReference type="Gene3D" id="3.40.1000.10">
    <property type="entry name" value="Mog1/PsbP, alpha/beta/alpha sandwich"/>
    <property type="match status" value="1"/>
</dbReference>
<gene>
    <name evidence="3" type="ORF">LZZ85_26060</name>
</gene>
<evidence type="ECO:0000313" key="3">
    <source>
        <dbReference type="EMBL" id="MCG2617792.1"/>
    </source>
</evidence>
<evidence type="ECO:0000259" key="2">
    <source>
        <dbReference type="Pfam" id="PF01789"/>
    </source>
</evidence>
<accession>A0ABS9KZY1</accession>
<keyword evidence="1" id="KW-0732">Signal</keyword>
<keyword evidence="4" id="KW-1185">Reference proteome</keyword>
<protein>
    <submittedName>
        <fullName evidence="3">WG repeat-containing protein</fullName>
    </submittedName>
</protein>
<dbReference type="Proteomes" id="UP001165367">
    <property type="component" value="Unassembled WGS sequence"/>
</dbReference>
<dbReference type="RefSeq" id="WP_237876622.1">
    <property type="nucleotide sequence ID" value="NZ_JAKLTR010000026.1"/>
</dbReference>
<evidence type="ECO:0000256" key="1">
    <source>
        <dbReference type="SAM" id="SignalP"/>
    </source>
</evidence>
<name>A0ABS9KZY1_9BACT</name>
<dbReference type="EMBL" id="JAKLTR010000026">
    <property type="protein sequence ID" value="MCG2617792.1"/>
    <property type="molecule type" value="Genomic_DNA"/>
</dbReference>
<dbReference type="InterPro" id="IPR002683">
    <property type="entry name" value="PsbP_C"/>
</dbReference>
<feature type="chain" id="PRO_5046231410" evidence="1">
    <location>
        <begin position="23"/>
        <end position="604"/>
    </location>
</feature>
<sequence>MRSTFISGFLAVSLLFCVNAEAQLTQYKDPAGTFRLTHPAEWKTGSPKGNARLSLLLPSGESKKSDAPIVQVTVINLGAGYEDISVRELASIEEKMVRSQSIQGVKIEVLKSSFKTINGREWWLLEYSLQNGKKNNRSAVYKTIFNKNAYELVYNAPEDEFAAFAGQVNEIPQSFLFGTDDLTASAGKTSSPVQGTPLRNPIIISPAVKMIDADKASPFVLGYAVIEKGMEQAVIDRQGEMILPWGYYSFNSSTIGYRSGEVPPTHFFSFYDLKQGKLGFITRSGQVVRTDLFQFDTYFNAEGKAIASGHPSQGNDRFIIDSTGKKIPFRKLAPDSTESMSWDIRDFRTPFPFRPATTKPGDKKFGYMDVVTGKFMIPQKFDTATKFDEGLAMIARRDQAGNMKWGIVDRKGNMIAEPQYASEPRPYSSGLSLLVPIDKTEFCAAFIDVKGGIKFRLETKEYGAAVVRSLSNGYTTFRGRNEESFVLDSTGTVYTIDAFLKKLNVPSDIPQLYIHEFANDRLYLMVNGHSDQLPGTMVVNVQTGKYQVFETRQIRGHEFDPESRLRYYTHYERSADGRRMEKIAEGYVNEDNQIVILTGKKVAR</sequence>